<organism evidence="1 2">
    <name type="scientific">Paenibacillus sediminis</name>
    <dbReference type="NCBI Taxonomy" id="664909"/>
    <lineage>
        <taxon>Bacteria</taxon>
        <taxon>Bacillati</taxon>
        <taxon>Bacillota</taxon>
        <taxon>Bacilli</taxon>
        <taxon>Bacillales</taxon>
        <taxon>Paenibacillaceae</taxon>
        <taxon>Paenibacillus</taxon>
    </lineage>
</organism>
<dbReference type="RefSeq" id="WP_209853182.1">
    <property type="nucleotide sequence ID" value="NZ_CBCRVE010000016.1"/>
</dbReference>
<evidence type="ECO:0000313" key="1">
    <source>
        <dbReference type="EMBL" id="MBP1938573.1"/>
    </source>
</evidence>
<name>A0ABS4H7Q6_9BACL</name>
<gene>
    <name evidence="1" type="ORF">J2Z20_003513</name>
</gene>
<reference evidence="1 2" key="1">
    <citation type="submission" date="2021-03" db="EMBL/GenBank/DDBJ databases">
        <title>Genomic Encyclopedia of Type Strains, Phase IV (KMG-IV): sequencing the most valuable type-strain genomes for metagenomic binning, comparative biology and taxonomic classification.</title>
        <authorList>
            <person name="Goeker M."/>
        </authorList>
    </citation>
    <scope>NUCLEOTIDE SEQUENCE [LARGE SCALE GENOMIC DNA]</scope>
    <source>
        <strain evidence="1 2">DSM 23491</strain>
    </source>
</reference>
<evidence type="ECO:0008006" key="3">
    <source>
        <dbReference type="Google" id="ProtNLM"/>
    </source>
</evidence>
<evidence type="ECO:0000313" key="2">
    <source>
        <dbReference type="Proteomes" id="UP001519273"/>
    </source>
</evidence>
<sequence length="549" mass="61545">MMIFNEKEFVISEPLQHLVARIYKLYREKQPVGASLCGSVQWDRAEDLSDQGLADYAEALKSLATDVSVFKSKAIGLTDRVVAEEIGRFVEEKLYQASVQRLYYTSFMPYFQLIAASLLPFSLNPPLPEATDERLSERLHAAQGWLDLAARRQELGFIVASSDEVSAAQNLATAIVEFIRLRGTISSRIAGQVDQLCSKLHRWTVGLEGAILPKRGLRPEHLEHLLSNCFGTGQSMSWWANTLTERMFVDLDNFAHIEKEAGTFQTLSQLTDWDFVSEWGMELDDHLETNVVNNDPSSVLNWLHSVYRHLRSKAMGTYVHTTAPTARIEVGNRLLSFLATEVLYLPLSESGQEARMLVSPMIVYRNTPMNCRFRLHTALAIAHELCPGHHEHVWRRTYGVMGPYLDCLQSSVGLEGWAVFAEGIMADLSPKGALEMHYSRIRRLMPSAIALTLMEKGRDVANILLQDIASHYPSIVKEGMRYGGGLGWASLPYAVGLVETERALEQMNSAYPKGESVPAITERYLSQGPMTPCLIARLATQAGPREERK</sequence>
<dbReference type="EMBL" id="JAGGKP010000017">
    <property type="protein sequence ID" value="MBP1938573.1"/>
    <property type="molecule type" value="Genomic_DNA"/>
</dbReference>
<protein>
    <recommendedName>
        <fullName evidence="3">DUF885 domain-containing protein</fullName>
    </recommendedName>
</protein>
<dbReference type="Proteomes" id="UP001519273">
    <property type="component" value="Unassembled WGS sequence"/>
</dbReference>
<keyword evidence="2" id="KW-1185">Reference proteome</keyword>
<proteinExistence type="predicted"/>
<comment type="caution">
    <text evidence="1">The sequence shown here is derived from an EMBL/GenBank/DDBJ whole genome shotgun (WGS) entry which is preliminary data.</text>
</comment>
<accession>A0ABS4H7Q6</accession>